<accession>A0A9X0R0R6</accession>
<keyword evidence="5" id="KW-1185">Reference proteome</keyword>
<dbReference type="GO" id="GO:0004497">
    <property type="term" value="F:monooxygenase activity"/>
    <property type="evidence" value="ECO:0007669"/>
    <property type="project" value="UniProtKB-KW"/>
</dbReference>
<dbReference type="GO" id="GO:0005829">
    <property type="term" value="C:cytosol"/>
    <property type="evidence" value="ECO:0007669"/>
    <property type="project" value="TreeGrafter"/>
</dbReference>
<dbReference type="Pfam" id="PF00296">
    <property type="entry name" value="Bac_luciferase"/>
    <property type="match status" value="1"/>
</dbReference>
<dbReference type="InterPro" id="IPR011251">
    <property type="entry name" value="Luciferase-like_dom"/>
</dbReference>
<evidence type="ECO:0000259" key="3">
    <source>
        <dbReference type="Pfam" id="PF00296"/>
    </source>
</evidence>
<comment type="caution">
    <text evidence="4">The sequence shown here is derived from an EMBL/GenBank/DDBJ whole genome shotgun (WGS) entry which is preliminary data.</text>
</comment>
<dbReference type="Proteomes" id="UP000600101">
    <property type="component" value="Unassembled WGS sequence"/>
</dbReference>
<feature type="domain" description="Luciferase-like" evidence="3">
    <location>
        <begin position="1"/>
        <end position="299"/>
    </location>
</feature>
<keyword evidence="2" id="KW-0503">Monooxygenase</keyword>
<gene>
    <name evidence="4" type="ORF">H7965_20025</name>
</gene>
<protein>
    <submittedName>
        <fullName evidence="4">LLM class flavin-dependent oxidoreductase</fullName>
    </submittedName>
</protein>
<dbReference type="PANTHER" id="PTHR30137">
    <property type="entry name" value="LUCIFERASE-LIKE MONOOXYGENASE"/>
    <property type="match status" value="1"/>
</dbReference>
<evidence type="ECO:0000313" key="5">
    <source>
        <dbReference type="Proteomes" id="UP000600101"/>
    </source>
</evidence>
<dbReference type="AlphaFoldDB" id="A0A9X0R0R6"/>
<dbReference type="SUPFAM" id="SSF51679">
    <property type="entry name" value="Bacterial luciferase-like"/>
    <property type="match status" value="1"/>
</dbReference>
<sequence length="338" mass="37342">MQFGIFDQNDRGTLALTGHYEARLQLAEFYDRAGFDRYHVSEHHATPLSATPATGAWLGAVAQRTKRLRFGPLVYILPLRHPLQIAEEVCLLDQMSGGRFELGVGRGISPYELGYHGIDAAEAPAMYREALALLVQALTQEEVSFEGRWWQCRQLPIVLRPAQQPHPPLWYACATSEAAVWPAQHGVNIVCNAPAAQVARIVARYRAEWRGTKPLPCLGLSRAIVIAETAEEARAVARRGWKRHAESFLKLWRRHGTGPQFARMTVDFADTEAAGMGFAGTAAEVRDALLAQAAETGVNYLVSRFAFGDLTLAESLRSATLFAQEVMPALAERHRKAA</sequence>
<proteinExistence type="predicted"/>
<evidence type="ECO:0000256" key="1">
    <source>
        <dbReference type="ARBA" id="ARBA00023002"/>
    </source>
</evidence>
<dbReference type="EMBL" id="JACOMF010000031">
    <property type="protein sequence ID" value="MBC4017601.1"/>
    <property type="molecule type" value="Genomic_DNA"/>
</dbReference>
<reference evidence="4" key="1">
    <citation type="submission" date="2020-08" db="EMBL/GenBank/DDBJ databases">
        <authorList>
            <person name="Hu Y."/>
            <person name="Nguyen S.V."/>
            <person name="Li F."/>
            <person name="Fanning S."/>
        </authorList>
    </citation>
    <scope>NUCLEOTIDE SEQUENCE</scope>
    <source>
        <strain evidence="4">SYSU D8009</strain>
    </source>
</reference>
<name>A0A9X0R0R6_9PROT</name>
<organism evidence="4 5">
    <name type="scientific">Siccirubricoccus deserti</name>
    <dbReference type="NCBI Taxonomy" id="2013562"/>
    <lineage>
        <taxon>Bacteria</taxon>
        <taxon>Pseudomonadati</taxon>
        <taxon>Pseudomonadota</taxon>
        <taxon>Alphaproteobacteria</taxon>
        <taxon>Acetobacterales</taxon>
        <taxon>Roseomonadaceae</taxon>
        <taxon>Siccirubricoccus</taxon>
    </lineage>
</organism>
<evidence type="ECO:0000256" key="2">
    <source>
        <dbReference type="ARBA" id="ARBA00023033"/>
    </source>
</evidence>
<keyword evidence="1" id="KW-0560">Oxidoreductase</keyword>
<dbReference type="RefSeq" id="WP_186772361.1">
    <property type="nucleotide sequence ID" value="NZ_JACOMF010000031.1"/>
</dbReference>
<dbReference type="InterPro" id="IPR036661">
    <property type="entry name" value="Luciferase-like_sf"/>
</dbReference>
<evidence type="ECO:0000313" key="4">
    <source>
        <dbReference type="EMBL" id="MBC4017601.1"/>
    </source>
</evidence>
<dbReference type="GO" id="GO:0016705">
    <property type="term" value="F:oxidoreductase activity, acting on paired donors, with incorporation or reduction of molecular oxygen"/>
    <property type="evidence" value="ECO:0007669"/>
    <property type="project" value="InterPro"/>
</dbReference>
<dbReference type="Gene3D" id="3.20.20.30">
    <property type="entry name" value="Luciferase-like domain"/>
    <property type="match status" value="1"/>
</dbReference>
<dbReference type="InterPro" id="IPR050766">
    <property type="entry name" value="Bact_Lucif_Oxidored"/>
</dbReference>
<dbReference type="PANTHER" id="PTHR30137:SF8">
    <property type="entry name" value="BLR5498 PROTEIN"/>
    <property type="match status" value="1"/>
</dbReference>